<dbReference type="SUPFAM" id="SSF52317">
    <property type="entry name" value="Class I glutamine amidotransferase-like"/>
    <property type="match status" value="1"/>
</dbReference>
<dbReference type="InterPro" id="IPR036676">
    <property type="entry name" value="PurM-like_C_sf"/>
</dbReference>
<evidence type="ECO:0000259" key="7">
    <source>
        <dbReference type="Pfam" id="PF02769"/>
    </source>
</evidence>
<dbReference type="CDD" id="cd02203">
    <property type="entry name" value="PurL_repeat1"/>
    <property type="match status" value="1"/>
</dbReference>
<evidence type="ECO:0000259" key="8">
    <source>
        <dbReference type="Pfam" id="PF18072"/>
    </source>
</evidence>
<protein>
    <submittedName>
        <fullName evidence="9">Phosphoribosylformylglycinamidine synthase</fullName>
        <ecNumber evidence="9">6.3.5.3</ecNumber>
    </submittedName>
</protein>
<dbReference type="Gene3D" id="3.40.50.880">
    <property type="match status" value="1"/>
</dbReference>
<keyword evidence="3" id="KW-0547">Nucleotide-binding</keyword>
<feature type="domain" description="PurM-like C-terminal" evidence="7">
    <location>
        <begin position="432"/>
        <end position="583"/>
    </location>
</feature>
<dbReference type="InterPro" id="IPR036921">
    <property type="entry name" value="PurM-like_N_sf"/>
</dbReference>
<dbReference type="Proteomes" id="UP000260943">
    <property type="component" value="Unassembled WGS sequence"/>
</dbReference>
<dbReference type="PANTHER" id="PTHR10099">
    <property type="entry name" value="PHOSPHORIBOSYLFORMYLGLYCINAMIDINE SYNTHASE"/>
    <property type="match status" value="1"/>
</dbReference>
<keyword evidence="5" id="KW-0067">ATP-binding</keyword>
<dbReference type="GO" id="GO:0046872">
    <property type="term" value="F:metal ion binding"/>
    <property type="evidence" value="ECO:0007669"/>
    <property type="project" value="UniProtKB-KW"/>
</dbReference>
<evidence type="ECO:0000256" key="5">
    <source>
        <dbReference type="ARBA" id="ARBA00022840"/>
    </source>
</evidence>
<dbReference type="InterPro" id="IPR010141">
    <property type="entry name" value="FGAM_synthase"/>
</dbReference>
<dbReference type="PROSITE" id="PS51273">
    <property type="entry name" value="GATASE_TYPE_1"/>
    <property type="match status" value="1"/>
</dbReference>
<dbReference type="EMBL" id="QSRJ01000001">
    <property type="protein sequence ID" value="RGL12125.1"/>
    <property type="molecule type" value="Genomic_DNA"/>
</dbReference>
<organism evidence="9 10">
    <name type="scientific">Collinsella tanakaei</name>
    <dbReference type="NCBI Taxonomy" id="626935"/>
    <lineage>
        <taxon>Bacteria</taxon>
        <taxon>Bacillati</taxon>
        <taxon>Actinomycetota</taxon>
        <taxon>Coriobacteriia</taxon>
        <taxon>Coriobacteriales</taxon>
        <taxon>Coriobacteriaceae</taxon>
        <taxon>Collinsella</taxon>
    </lineage>
</organism>
<dbReference type="FunFam" id="3.30.1330.10:FF:000013">
    <property type="entry name" value="Phosphoribosylformylglycinamidine synthase"/>
    <property type="match status" value="1"/>
</dbReference>
<dbReference type="Gene3D" id="3.30.1330.10">
    <property type="entry name" value="PurM-like, N-terminal domain"/>
    <property type="match status" value="2"/>
</dbReference>
<evidence type="ECO:0000313" key="9">
    <source>
        <dbReference type="EMBL" id="RGL12125.1"/>
    </source>
</evidence>
<proteinExistence type="predicted"/>
<accession>A0A3E4QY78</accession>
<dbReference type="Pfam" id="PF18072">
    <property type="entry name" value="FGAR-AT_linker"/>
    <property type="match status" value="1"/>
</dbReference>
<feature type="domain" description="Phosphoribosylformylglycinamidine synthase linker" evidence="8">
    <location>
        <begin position="181"/>
        <end position="224"/>
    </location>
</feature>
<name>A0A3E4QY78_9ACTN</name>
<dbReference type="SUPFAM" id="SSF56042">
    <property type="entry name" value="PurM C-terminal domain-like"/>
    <property type="match status" value="2"/>
</dbReference>
<dbReference type="CDD" id="cd02204">
    <property type="entry name" value="PurL_repeat2"/>
    <property type="match status" value="1"/>
</dbReference>
<dbReference type="GO" id="GO:0006164">
    <property type="term" value="P:purine nucleotide biosynthetic process"/>
    <property type="evidence" value="ECO:0007669"/>
    <property type="project" value="UniProtKB-KW"/>
</dbReference>
<evidence type="ECO:0000313" key="10">
    <source>
        <dbReference type="Proteomes" id="UP000260943"/>
    </source>
</evidence>
<dbReference type="SMART" id="SM01211">
    <property type="entry name" value="GATase_5"/>
    <property type="match status" value="1"/>
</dbReference>
<evidence type="ECO:0000256" key="6">
    <source>
        <dbReference type="ARBA" id="ARBA00022842"/>
    </source>
</evidence>
<evidence type="ECO:0000256" key="3">
    <source>
        <dbReference type="ARBA" id="ARBA00022741"/>
    </source>
</evidence>
<dbReference type="EC" id="6.3.5.3" evidence="9"/>
<reference evidence="9 10" key="1">
    <citation type="submission" date="2018-08" db="EMBL/GenBank/DDBJ databases">
        <title>A genome reference for cultivated species of the human gut microbiota.</title>
        <authorList>
            <person name="Zou Y."/>
            <person name="Xue W."/>
            <person name="Luo G."/>
        </authorList>
    </citation>
    <scope>NUCLEOTIDE SEQUENCE [LARGE SCALE GENOMIC DNA]</scope>
    <source>
        <strain evidence="9 10">TF08-14</strain>
    </source>
</reference>
<keyword evidence="6" id="KW-0460">Magnesium</keyword>
<dbReference type="NCBIfam" id="TIGR01857">
    <property type="entry name" value="FGAM-synthase"/>
    <property type="match status" value="1"/>
</dbReference>
<dbReference type="PANTHER" id="PTHR10099:SF1">
    <property type="entry name" value="PHOSPHORIBOSYLFORMYLGLYCINAMIDINE SYNTHASE"/>
    <property type="match status" value="1"/>
</dbReference>
<keyword evidence="2" id="KW-0479">Metal-binding</keyword>
<keyword evidence="4" id="KW-0658">Purine biosynthesis</keyword>
<dbReference type="InterPro" id="IPR010918">
    <property type="entry name" value="PurM-like_C_dom"/>
</dbReference>
<evidence type="ECO:0000256" key="2">
    <source>
        <dbReference type="ARBA" id="ARBA00022723"/>
    </source>
</evidence>
<dbReference type="GO" id="GO:0004642">
    <property type="term" value="F:phosphoribosylformylglycinamidine synthase activity"/>
    <property type="evidence" value="ECO:0007669"/>
    <property type="project" value="UniProtKB-EC"/>
</dbReference>
<dbReference type="GO" id="GO:0005737">
    <property type="term" value="C:cytoplasm"/>
    <property type="evidence" value="ECO:0007669"/>
    <property type="project" value="TreeGrafter"/>
</dbReference>
<dbReference type="InterPro" id="IPR041609">
    <property type="entry name" value="PurL_linker"/>
</dbReference>
<evidence type="ECO:0000256" key="1">
    <source>
        <dbReference type="ARBA" id="ARBA00022598"/>
    </source>
</evidence>
<sequence length="1281" mass="138997">MVSRVYVEKKPGFDVEAQQLKSELVTILGVKGLDSLRLINRYDVEGADEDLFRSCVPTVFSEPQVDFAYDELPAGGVATFAVEFLPGQFDQRADSASECIQLISQGERPTVRSAKVYILDGELSDEDVEAIKRYVVNPVEARLATLELPETLTQDVPEPEPVEIIDGFRELDEAGLAAFIAERGLAMDEADIAFCQQYFKDEDRDPTITEIRVIDTYWSDHCRHTTFGTVLENIEIDDSVVQAAFDRYMEMRHELGRDEKPVCLMDMGTIGAKWLKAQGILTNLDESEEINACTVKVTVDVDGEDQDWLFLFKNETHNHPTEIEPFGGAATCVGGAIRDPLSGRSYVYQAMRVTGAADPTVPVSATIAGKLPQRKLVTTAAAGYSSYGNQIGLATGQVSELYHPGYMAKRMEVGAVVGATPASHVRRECPAPGDKIILLGGRTGRDGIGGATGSSKAHNVESIEKDGAEVQKGNAPMERKLQRLFRRGDACRLIKRCNDFGAGGVSVAVGELADGLYIDLDMVTKKYDGLDGTELAISESQERMAVAVAEADVDEFMGYAAEENLEATVIAEVTCEPRVRMAWQGDAIVDLSREFLNSNGAPKFQDVHVPGQGIAPIDPESELAQAALEEFGSLDNVYESTVPMVPGAEEVESFEKAMRTLVSDLNVCSNKGLSERFDSTIGAATVLMPFGGTRQLTPAQAMVAKFPVDGETTTVSGMAWGFNPYIMEADQFRGAYLSVVESIARLVATGFDHRSAYLSFQEYFERLRDVPERWGKPMAAVLGALMAQVDLGAGAIGGKDSMSGSFEDLDVPPTLVSFAVAVDKLANVVSPEFKVAGSRVALIQPAYREDDLLPQTDSLLSAFGAVEGLVREGKALSVSTAGFGGLAEILFKACLGNKLGFQLSDAYYEAEGRDLFDHSYGCFVVELAEGTELPAAEGVEVIELGCTTQAYEFTAYGETLDMEDLQEAWVSALEGVFPYRSAADDVDSPEELVPEERYRCEEEGRIRATYGGLKIARPRVVIPVFPGNNCEYDSARAFRAAGAEADIFVINNLTPENVAESTRELARRIRESQIVMIPGGFSGGDEPDGSAKFITAFFRAPEVTEAVRDLLQARDGLMLGICNGFQALIKLGLVPYGDIVDATADAPTLTFNQIGRHQSRLVRTRICSDLSPWLTQCDPDELYTVAISHGEGRFVANDDVLSQLREGGQIATQYVDVAGMPSMDLDVNPNGSVACIEGIISPDGRVFGKMGHVERRGDGLYKNVPGDKFMPLFESGVAYFA</sequence>
<evidence type="ECO:0000256" key="4">
    <source>
        <dbReference type="ARBA" id="ARBA00022755"/>
    </source>
</evidence>
<dbReference type="Gene3D" id="3.90.650.10">
    <property type="entry name" value="PurM-like C-terminal domain"/>
    <property type="match status" value="1"/>
</dbReference>
<dbReference type="InterPro" id="IPR029062">
    <property type="entry name" value="Class_I_gatase-like"/>
</dbReference>
<dbReference type="SUPFAM" id="SSF55326">
    <property type="entry name" value="PurM N-terminal domain-like"/>
    <property type="match status" value="2"/>
</dbReference>
<comment type="caution">
    <text evidence="9">The sequence shown here is derived from an EMBL/GenBank/DDBJ whole genome shotgun (WGS) entry which is preliminary data.</text>
</comment>
<gene>
    <name evidence="9" type="ORF">DXC81_00165</name>
</gene>
<dbReference type="Gene3D" id="1.10.8.750">
    <property type="entry name" value="Phosphoribosylformylglycinamidine synthase, linker domain"/>
    <property type="match status" value="1"/>
</dbReference>
<dbReference type="RefSeq" id="WP_117678653.1">
    <property type="nucleotide sequence ID" value="NZ_QSRJ01000001.1"/>
</dbReference>
<dbReference type="GO" id="GO:0005524">
    <property type="term" value="F:ATP binding"/>
    <property type="evidence" value="ECO:0007669"/>
    <property type="project" value="UniProtKB-KW"/>
</dbReference>
<dbReference type="Pfam" id="PF13507">
    <property type="entry name" value="GATase_5"/>
    <property type="match status" value="1"/>
</dbReference>
<keyword evidence="1 9" id="KW-0436">Ligase</keyword>
<dbReference type="Pfam" id="PF02769">
    <property type="entry name" value="AIRS_C"/>
    <property type="match status" value="1"/>
</dbReference>